<comment type="cofactor">
    <cofactor evidence="1">
        <name>Ca(2+)</name>
        <dbReference type="ChEBI" id="CHEBI:29108"/>
    </cofactor>
</comment>
<evidence type="ECO:0000256" key="9">
    <source>
        <dbReference type="ARBA" id="ARBA00022833"/>
    </source>
</evidence>
<dbReference type="InterPro" id="IPR006026">
    <property type="entry name" value="Peptidase_Metallo"/>
</dbReference>
<keyword evidence="8" id="KW-0378">Hydrolase</keyword>
<evidence type="ECO:0000256" key="8">
    <source>
        <dbReference type="ARBA" id="ARBA00022801"/>
    </source>
</evidence>
<evidence type="ECO:0000256" key="7">
    <source>
        <dbReference type="ARBA" id="ARBA00022737"/>
    </source>
</evidence>
<dbReference type="CDD" id="cd04277">
    <property type="entry name" value="ZnMc_serralysin_like"/>
    <property type="match status" value="1"/>
</dbReference>
<dbReference type="Pfam" id="PF00413">
    <property type="entry name" value="Peptidase_M10"/>
    <property type="match status" value="1"/>
</dbReference>
<protein>
    <recommendedName>
        <fullName evidence="11">Peptidase metallopeptidase domain-containing protein</fullName>
    </recommendedName>
</protein>
<keyword evidence="6" id="KW-0479">Metal-binding</keyword>
<keyword evidence="5" id="KW-0645">Protease</keyword>
<evidence type="ECO:0000256" key="6">
    <source>
        <dbReference type="ARBA" id="ARBA00022723"/>
    </source>
</evidence>
<dbReference type="PROSITE" id="PS00330">
    <property type="entry name" value="HEMOLYSIN_CALCIUM"/>
    <property type="match status" value="2"/>
</dbReference>
<evidence type="ECO:0000256" key="10">
    <source>
        <dbReference type="SAM" id="MobiDB-lite"/>
    </source>
</evidence>
<sequence>MATYNQASVVRTFSLTSDSRFNGLMFADPAYRNAWSTRSGGTTQISYSFIWAGGVASRFTSTYGAEPTAGTAVPSAAYGEIAQAFQQWANVANISFRQVTETSGGTVGDIRIGLSSSVDTDTWGYAKISANGSDNSHGDIWINPTWGNQSFAVDTYNFAAMMHEIGHALGLADPSSGSGLAIGYDQRNYTIMSYNDPYGVYVYNATRQNFDYILRTPMVYDIAAIQAIYGANTSYNAGDTKYVYSPDDPFYATIWDAGGTNTIDLRAFTQASFVDLHPGAYSTLGFNGAAVSNNLGIAYGVHIETLFGGSGSDTLVGDDLLNRIYAGKGDDRIYGYGGNDRLSGGPGNDIISGGDGNDMFLAGDDTGNDRYVGGPGNDLVTYAGAKTGVTINLATGVGNGTAAGLGTDTISGIERATGGAYNDTVIGDGYDNVLSGNGGNDTIDGGGGQGYLARRGGLGPAHRRGRGRPFRVRAGDRIWRHDRDDLRCGHRFQPCPGRHDRPQPHRRQHPDTRCRRCFHLHRHRRLSWRGGGTALYRQRRQHARSGRRERRWPGRFRPASAGYDQPDQKRFRALEPDPKVLRVGLAGLLRHHSVG</sequence>
<evidence type="ECO:0000313" key="12">
    <source>
        <dbReference type="EMBL" id="GMM60190.1"/>
    </source>
</evidence>
<proteinExistence type="inferred from homology"/>
<comment type="similarity">
    <text evidence="3">Belongs to the peptidase M10B family.</text>
</comment>
<keyword evidence="4" id="KW-0964">Secreted</keyword>
<dbReference type="Gene3D" id="2.150.10.10">
    <property type="entry name" value="Serralysin-like metalloprotease, C-terminal"/>
    <property type="match status" value="2"/>
</dbReference>
<feature type="region of interest" description="Disordered" evidence="10">
    <location>
        <begin position="537"/>
        <end position="567"/>
    </location>
</feature>
<accession>A0ABQ6P4N6</accession>
<dbReference type="Pfam" id="PF08548">
    <property type="entry name" value="Peptidase_M10_C"/>
    <property type="match status" value="1"/>
</dbReference>
<dbReference type="InterPro" id="IPR001818">
    <property type="entry name" value="Pept_M10_metallopeptidase"/>
</dbReference>
<gene>
    <name evidence="12" type="ORF">NUTIK01_09670</name>
</gene>
<keyword evidence="9" id="KW-0862">Zinc</keyword>
<keyword evidence="13" id="KW-1185">Reference proteome</keyword>
<dbReference type="SUPFAM" id="SSF55486">
    <property type="entry name" value="Metalloproteases ('zincins'), catalytic domain"/>
    <property type="match status" value="1"/>
</dbReference>
<reference evidence="12 13" key="1">
    <citation type="submission" date="2023-06" db="EMBL/GenBank/DDBJ databases">
        <title>Draft genome sequence of Novosphingobium sp. strain IK01.</title>
        <authorList>
            <person name="Hatamoto M."/>
            <person name="Ikarashi T."/>
            <person name="Yamaguchi T."/>
        </authorList>
    </citation>
    <scope>NUCLEOTIDE SEQUENCE [LARGE SCALE GENOMIC DNA]</scope>
    <source>
        <strain evidence="12 13">IK01</strain>
    </source>
</reference>
<keyword evidence="7" id="KW-0677">Repeat</keyword>
<dbReference type="InterPro" id="IPR024079">
    <property type="entry name" value="MetalloPept_cat_dom_sf"/>
</dbReference>
<dbReference type="EMBL" id="BTFW01000001">
    <property type="protein sequence ID" value="GMM60190.1"/>
    <property type="molecule type" value="Genomic_DNA"/>
</dbReference>
<evidence type="ECO:0000256" key="5">
    <source>
        <dbReference type="ARBA" id="ARBA00022670"/>
    </source>
</evidence>
<evidence type="ECO:0000259" key="11">
    <source>
        <dbReference type="SMART" id="SM00235"/>
    </source>
</evidence>
<organism evidence="12 13">
    <name type="scientific">Novosphingobium pituita</name>
    <dbReference type="NCBI Taxonomy" id="3056842"/>
    <lineage>
        <taxon>Bacteria</taxon>
        <taxon>Pseudomonadati</taxon>
        <taxon>Pseudomonadota</taxon>
        <taxon>Alphaproteobacteria</taxon>
        <taxon>Sphingomonadales</taxon>
        <taxon>Sphingomonadaceae</taxon>
        <taxon>Novosphingobium</taxon>
    </lineage>
</organism>
<feature type="domain" description="Peptidase metallopeptidase" evidence="11">
    <location>
        <begin position="52"/>
        <end position="205"/>
    </location>
</feature>
<comment type="caution">
    <text evidence="12">The sequence shown here is derived from an EMBL/GenBank/DDBJ whole genome shotgun (WGS) entry which is preliminary data.</text>
</comment>
<evidence type="ECO:0000256" key="3">
    <source>
        <dbReference type="ARBA" id="ARBA00009490"/>
    </source>
</evidence>
<dbReference type="SMART" id="SM00235">
    <property type="entry name" value="ZnMc"/>
    <property type="match status" value="1"/>
</dbReference>
<dbReference type="InterPro" id="IPR018511">
    <property type="entry name" value="Hemolysin-typ_Ca-bd_CS"/>
</dbReference>
<dbReference type="InterPro" id="IPR001343">
    <property type="entry name" value="Hemolysn_Ca-bd"/>
</dbReference>
<dbReference type="SUPFAM" id="SSF51120">
    <property type="entry name" value="beta-Roll"/>
    <property type="match status" value="2"/>
</dbReference>
<dbReference type="Gene3D" id="3.40.390.10">
    <property type="entry name" value="Collagenase (Catalytic Domain)"/>
    <property type="match status" value="1"/>
</dbReference>
<evidence type="ECO:0000256" key="4">
    <source>
        <dbReference type="ARBA" id="ARBA00022525"/>
    </source>
</evidence>
<dbReference type="InterPro" id="IPR034033">
    <property type="entry name" value="Serralysin-like"/>
</dbReference>
<feature type="compositionally biased region" description="Basic residues" evidence="10">
    <location>
        <begin position="537"/>
        <end position="554"/>
    </location>
</feature>
<dbReference type="InterPro" id="IPR011049">
    <property type="entry name" value="Serralysin-like_metalloprot_C"/>
</dbReference>
<dbReference type="InterPro" id="IPR013858">
    <property type="entry name" value="Peptidase_M10B_C"/>
</dbReference>
<evidence type="ECO:0000313" key="13">
    <source>
        <dbReference type="Proteomes" id="UP001187221"/>
    </source>
</evidence>
<name>A0ABQ6P4N6_9SPHN</name>
<evidence type="ECO:0000256" key="1">
    <source>
        <dbReference type="ARBA" id="ARBA00001913"/>
    </source>
</evidence>
<dbReference type="Proteomes" id="UP001187221">
    <property type="component" value="Unassembled WGS sequence"/>
</dbReference>
<evidence type="ECO:0000256" key="2">
    <source>
        <dbReference type="ARBA" id="ARBA00004613"/>
    </source>
</evidence>
<dbReference type="Pfam" id="PF00353">
    <property type="entry name" value="HemolysinCabind"/>
    <property type="match status" value="3"/>
</dbReference>
<dbReference type="PRINTS" id="PR00313">
    <property type="entry name" value="CABNDNGRPT"/>
</dbReference>
<comment type="subcellular location">
    <subcellularLocation>
        <location evidence="2">Secreted</location>
    </subcellularLocation>
</comment>